<feature type="region of interest" description="Disordered" evidence="1">
    <location>
        <begin position="186"/>
        <end position="213"/>
    </location>
</feature>
<feature type="transmembrane region" description="Helical" evidence="2">
    <location>
        <begin position="30"/>
        <end position="48"/>
    </location>
</feature>
<sequence>MTSDFTSKDIQRCHHYARFMQNLTVVQANIVFWLLFIVVLVLMCVAAYQHHRSNTIPDIERGCSARHYRHGVQRLRRRYLGIATLCFLISISCVMLECFALFNIQYCDGEDLMQLYWGFWSVVQVGSLIAIMGVMVQFWIVMQKHDTPPWGVALGTPVLVFAALGWIFKSLWNRLLGRCTGKQFGEEETDDEGGDGDGDGDTVNEMNKWFSRA</sequence>
<protein>
    <submittedName>
        <fullName evidence="3">Uncharacterized protein</fullName>
    </submittedName>
</protein>
<comment type="caution">
    <text evidence="3">The sequence shown here is derived from an EMBL/GenBank/DDBJ whole genome shotgun (WGS) entry which is preliminary data.</text>
</comment>
<feature type="compositionally biased region" description="Acidic residues" evidence="1">
    <location>
        <begin position="186"/>
        <end position="202"/>
    </location>
</feature>
<dbReference type="EMBL" id="QGMH01000181">
    <property type="protein sequence ID" value="TVY23432.1"/>
    <property type="molecule type" value="Genomic_DNA"/>
</dbReference>
<proteinExistence type="predicted"/>
<dbReference type="Proteomes" id="UP000431533">
    <property type="component" value="Unassembled WGS sequence"/>
</dbReference>
<dbReference type="AlphaFoldDB" id="A0A8H8QV68"/>
<keyword evidence="2" id="KW-0472">Membrane</keyword>
<evidence type="ECO:0000313" key="3">
    <source>
        <dbReference type="EMBL" id="TVY23432.1"/>
    </source>
</evidence>
<dbReference type="RefSeq" id="XP_031002220.1">
    <property type="nucleotide sequence ID" value="XM_031153606.1"/>
</dbReference>
<dbReference type="OrthoDB" id="3537340at2759"/>
<organism evidence="3 4">
    <name type="scientific">Lachnellula hyalina</name>
    <dbReference type="NCBI Taxonomy" id="1316788"/>
    <lineage>
        <taxon>Eukaryota</taxon>
        <taxon>Fungi</taxon>
        <taxon>Dikarya</taxon>
        <taxon>Ascomycota</taxon>
        <taxon>Pezizomycotina</taxon>
        <taxon>Leotiomycetes</taxon>
        <taxon>Helotiales</taxon>
        <taxon>Lachnaceae</taxon>
        <taxon>Lachnellula</taxon>
    </lineage>
</organism>
<keyword evidence="2" id="KW-0812">Transmembrane</keyword>
<evidence type="ECO:0000256" key="1">
    <source>
        <dbReference type="SAM" id="MobiDB-lite"/>
    </source>
</evidence>
<name>A0A8H8QV68_9HELO</name>
<gene>
    <name evidence="3" type="ORF">LHYA1_G008686</name>
</gene>
<dbReference type="GeneID" id="41988884"/>
<keyword evidence="4" id="KW-1185">Reference proteome</keyword>
<evidence type="ECO:0000256" key="2">
    <source>
        <dbReference type="SAM" id="Phobius"/>
    </source>
</evidence>
<feature type="transmembrane region" description="Helical" evidence="2">
    <location>
        <begin position="79"/>
        <end position="104"/>
    </location>
</feature>
<feature type="transmembrane region" description="Helical" evidence="2">
    <location>
        <begin position="116"/>
        <end position="142"/>
    </location>
</feature>
<reference evidence="3 4" key="1">
    <citation type="submission" date="2018-05" db="EMBL/GenBank/DDBJ databases">
        <title>Genome sequencing and assembly of the regulated plant pathogen Lachnellula willkommii and related sister species for the development of diagnostic species identification markers.</title>
        <authorList>
            <person name="Giroux E."/>
            <person name="Bilodeau G."/>
        </authorList>
    </citation>
    <scope>NUCLEOTIDE SEQUENCE [LARGE SCALE GENOMIC DNA]</scope>
    <source>
        <strain evidence="3 4">CBS 185.66</strain>
    </source>
</reference>
<keyword evidence="2" id="KW-1133">Transmembrane helix</keyword>
<evidence type="ECO:0000313" key="4">
    <source>
        <dbReference type="Proteomes" id="UP000431533"/>
    </source>
</evidence>
<accession>A0A8H8QV68</accession>
<feature type="transmembrane region" description="Helical" evidence="2">
    <location>
        <begin position="149"/>
        <end position="168"/>
    </location>
</feature>